<evidence type="ECO:0000256" key="2">
    <source>
        <dbReference type="ARBA" id="ARBA00023163"/>
    </source>
</evidence>
<dbReference type="InterPro" id="IPR036388">
    <property type="entry name" value="WH-like_DNA-bd_sf"/>
</dbReference>
<dbReference type="PROSITE" id="PS51000">
    <property type="entry name" value="HTH_DEOR_2"/>
    <property type="match status" value="1"/>
</dbReference>
<dbReference type="PANTHER" id="PTHR30363">
    <property type="entry name" value="HTH-TYPE TRANSCRIPTIONAL REGULATOR SRLR-RELATED"/>
    <property type="match status" value="1"/>
</dbReference>
<dbReference type="Gene3D" id="1.10.10.10">
    <property type="entry name" value="Winged helix-like DNA-binding domain superfamily/Winged helix DNA-binding domain"/>
    <property type="match status" value="1"/>
</dbReference>
<dbReference type="InterPro" id="IPR037171">
    <property type="entry name" value="NagB/RpiA_transferase-like"/>
</dbReference>
<feature type="domain" description="HTH deoR-type" evidence="3">
    <location>
        <begin position="5"/>
        <end position="60"/>
    </location>
</feature>
<dbReference type="PANTHER" id="PTHR30363:SF44">
    <property type="entry name" value="AGA OPERON TRANSCRIPTIONAL REPRESSOR-RELATED"/>
    <property type="match status" value="1"/>
</dbReference>
<dbReference type="Pfam" id="PF00455">
    <property type="entry name" value="DeoRC"/>
    <property type="match status" value="1"/>
</dbReference>
<evidence type="ECO:0000313" key="4">
    <source>
        <dbReference type="EMBL" id="ANE46225.1"/>
    </source>
</evidence>
<organism evidence="4 5">
    <name type="scientific">Paenibacillus swuensis</name>
    <dbReference type="NCBI Taxonomy" id="1178515"/>
    <lineage>
        <taxon>Bacteria</taxon>
        <taxon>Bacillati</taxon>
        <taxon>Bacillota</taxon>
        <taxon>Bacilli</taxon>
        <taxon>Bacillales</taxon>
        <taxon>Paenibacillaceae</taxon>
        <taxon>Paenibacillus</taxon>
    </lineage>
</organism>
<dbReference type="InterPro" id="IPR014036">
    <property type="entry name" value="DeoR-like_C"/>
</dbReference>
<dbReference type="EMBL" id="CP011388">
    <property type="protein sequence ID" value="ANE46225.1"/>
    <property type="molecule type" value="Genomic_DNA"/>
</dbReference>
<dbReference type="Pfam" id="PF08220">
    <property type="entry name" value="HTH_DeoR"/>
    <property type="match status" value="1"/>
</dbReference>
<keyword evidence="2" id="KW-0804">Transcription</keyword>
<dbReference type="PRINTS" id="PR00037">
    <property type="entry name" value="HTHLACR"/>
</dbReference>
<dbReference type="Gene3D" id="3.40.50.1360">
    <property type="match status" value="1"/>
</dbReference>
<dbReference type="KEGG" id="pswu:SY83_08015"/>
<dbReference type="SUPFAM" id="SSF100950">
    <property type="entry name" value="NagB/RpiA/CoA transferase-like"/>
    <property type="match status" value="1"/>
</dbReference>
<dbReference type="SMART" id="SM00420">
    <property type="entry name" value="HTH_DEOR"/>
    <property type="match status" value="1"/>
</dbReference>
<dbReference type="OrthoDB" id="9797223at2"/>
<accession>A0A172TGN7</accession>
<evidence type="ECO:0000256" key="1">
    <source>
        <dbReference type="ARBA" id="ARBA00023015"/>
    </source>
</evidence>
<dbReference type="SMART" id="SM01134">
    <property type="entry name" value="DeoRC"/>
    <property type="match status" value="1"/>
</dbReference>
<proteinExistence type="predicted"/>
<dbReference type="Proteomes" id="UP000076927">
    <property type="component" value="Chromosome"/>
</dbReference>
<keyword evidence="5" id="KW-1185">Reference proteome</keyword>
<keyword evidence="1" id="KW-0805">Transcription regulation</keyword>
<protein>
    <submittedName>
        <fullName evidence="4">Cytochrome C</fullName>
    </submittedName>
</protein>
<evidence type="ECO:0000313" key="5">
    <source>
        <dbReference type="Proteomes" id="UP000076927"/>
    </source>
</evidence>
<reference evidence="4 5" key="1">
    <citation type="submission" date="2015-01" db="EMBL/GenBank/DDBJ databases">
        <title>Paenibacillus swuensis/DY6/whole genome sequencing.</title>
        <authorList>
            <person name="Kim M.K."/>
            <person name="Srinivasan S."/>
            <person name="Lee J.-J."/>
        </authorList>
    </citation>
    <scope>NUCLEOTIDE SEQUENCE [LARGE SCALE GENOMIC DNA]</scope>
    <source>
        <strain evidence="4 5">DY6</strain>
    </source>
</reference>
<dbReference type="InterPro" id="IPR001034">
    <property type="entry name" value="DeoR_HTH"/>
</dbReference>
<dbReference type="SUPFAM" id="SSF46785">
    <property type="entry name" value="Winged helix' DNA-binding domain"/>
    <property type="match status" value="1"/>
</dbReference>
<dbReference type="InterPro" id="IPR050313">
    <property type="entry name" value="Carb_Metab_HTH_regulators"/>
</dbReference>
<evidence type="ECO:0000259" key="3">
    <source>
        <dbReference type="PROSITE" id="PS51000"/>
    </source>
</evidence>
<dbReference type="STRING" id="1178515.SY83_08015"/>
<dbReference type="RefSeq" id="WP_068605761.1">
    <property type="nucleotide sequence ID" value="NZ_CP011388.1"/>
</dbReference>
<sequence length="261" mass="29757">MSLVGEERKGIILDLINNAGKVRTNDLVDRLQVSSETIRRYLEELEEENRLKRVYGGAVKMTLEREELPHLKREVLRADEKKRIGRVAAGLVQDHDVIVIDDGSTSLQMIPYLIYKKNLTIITNSIPGLNLLIDYQNKEIFAGDIFFVGGRVDSRHYRISGSIAEQIMQNFYVNKAFISIDGMLPVQGITSYDADRAMLARKFMQNSKESIVLTDSSKIGNSTLYKIADLNEIDRIICEQPVPREWADLMNKHDLEWIAAD</sequence>
<dbReference type="InterPro" id="IPR036390">
    <property type="entry name" value="WH_DNA-bd_sf"/>
</dbReference>
<gene>
    <name evidence="4" type="ORF">SY83_08015</name>
</gene>
<dbReference type="AlphaFoldDB" id="A0A172TGN7"/>
<dbReference type="GO" id="GO:0003700">
    <property type="term" value="F:DNA-binding transcription factor activity"/>
    <property type="evidence" value="ECO:0007669"/>
    <property type="project" value="InterPro"/>
</dbReference>
<dbReference type="PATRIC" id="fig|1178515.4.peg.1592"/>
<name>A0A172TGN7_9BACL</name>